<sequence>MKKILIYIVGLFLLAGCEKEKVDLTFGEKPEERVSERLAELRGLLTSAENGWNASLNTGGKGGYGFFFDFEDAKTVNMLSDLTAETSSTLNSSTYRVIWAMNASLVFDTFNYLTMLQEPSGSYGGTAPNGYQSDIEFEYLKSSGDSLFMVGKKYKQALILTKASAAQKAAYLDDVMQKKKSQISQYLNTHFNNYITVEGVPNPVSVNLSNTSKTYTFQTVMEDGSVGSVTGKFHYTADDILFSLPIELNGTVFARAKLLNDVLTLYDSNGKAYQVMQSQEPVLSVETLYGYNKSYKSFGTRAEENTLPAVNISSTYPTILNSVKNKFGTVKFRYVNFKFEGRNKLSINVYYTSSANFTATMTVDYTYENGIMTLSNPTGNTTGNWNTRRTALRDLEDYILNNKTFKVDWVKNDAGIPVIGWYAVNDPTAVIYGFPGE</sequence>
<name>A0ABT7NLF1_9SPHI</name>
<proteinExistence type="predicted"/>
<dbReference type="InterPro" id="IPR025396">
    <property type="entry name" value="DUF4302"/>
</dbReference>
<dbReference type="Pfam" id="PF14135">
    <property type="entry name" value="DUF4302"/>
    <property type="match status" value="1"/>
</dbReference>
<evidence type="ECO:0000313" key="2">
    <source>
        <dbReference type="Proteomes" id="UP001170954"/>
    </source>
</evidence>
<dbReference type="RefSeq" id="WP_286651043.1">
    <property type="nucleotide sequence ID" value="NZ_JACAGK010000016.1"/>
</dbReference>
<gene>
    <name evidence="1" type="ORF">HX018_07525</name>
</gene>
<reference evidence="1" key="2">
    <citation type="journal article" date="2022" name="Sci. Total Environ.">
        <title>Prevalence, transmission, and molecular epidemiology of tet(X)-positive bacteria among humans, animals, and environmental niches in China: An epidemiological, and genomic-based study.</title>
        <authorList>
            <person name="Dong N."/>
            <person name="Zeng Y."/>
            <person name="Cai C."/>
            <person name="Sun C."/>
            <person name="Lu J."/>
            <person name="Liu C."/>
            <person name="Zhou H."/>
            <person name="Sun Q."/>
            <person name="Shu L."/>
            <person name="Wang H."/>
            <person name="Wang Y."/>
            <person name="Wang S."/>
            <person name="Wu C."/>
            <person name="Chan E.W."/>
            <person name="Chen G."/>
            <person name="Shen Z."/>
            <person name="Chen S."/>
            <person name="Zhang R."/>
        </authorList>
    </citation>
    <scope>NUCLEOTIDE SEQUENCE</scope>
    <source>
        <strain evidence="1">R1692</strain>
    </source>
</reference>
<keyword evidence="2" id="KW-1185">Reference proteome</keyword>
<dbReference type="Proteomes" id="UP001170954">
    <property type="component" value="Unassembled WGS sequence"/>
</dbReference>
<organism evidence="1 2">
    <name type="scientific">Sphingobacterium hotanense</name>
    <dbReference type="NCBI Taxonomy" id="649196"/>
    <lineage>
        <taxon>Bacteria</taxon>
        <taxon>Pseudomonadati</taxon>
        <taxon>Bacteroidota</taxon>
        <taxon>Sphingobacteriia</taxon>
        <taxon>Sphingobacteriales</taxon>
        <taxon>Sphingobacteriaceae</taxon>
        <taxon>Sphingobacterium</taxon>
    </lineage>
</organism>
<comment type="caution">
    <text evidence="1">The sequence shown here is derived from an EMBL/GenBank/DDBJ whole genome shotgun (WGS) entry which is preliminary data.</text>
</comment>
<reference evidence="1" key="1">
    <citation type="submission" date="2020-06" db="EMBL/GenBank/DDBJ databases">
        <authorList>
            <person name="Dong N."/>
        </authorList>
    </citation>
    <scope>NUCLEOTIDE SEQUENCE</scope>
    <source>
        <strain evidence="1">R1692</strain>
    </source>
</reference>
<protein>
    <submittedName>
        <fullName evidence="1">DUF4302 domain-containing protein</fullName>
    </submittedName>
</protein>
<evidence type="ECO:0000313" key="1">
    <source>
        <dbReference type="EMBL" id="MDM1048084.1"/>
    </source>
</evidence>
<dbReference type="PROSITE" id="PS51257">
    <property type="entry name" value="PROKAR_LIPOPROTEIN"/>
    <property type="match status" value="1"/>
</dbReference>
<dbReference type="EMBL" id="JACAGK010000016">
    <property type="protein sequence ID" value="MDM1048084.1"/>
    <property type="molecule type" value="Genomic_DNA"/>
</dbReference>
<accession>A0ABT7NLF1</accession>